<protein>
    <submittedName>
        <fullName evidence="4">Uncharacterized protein</fullName>
    </submittedName>
</protein>
<dbReference type="GO" id="GO:0006412">
    <property type="term" value="P:translation"/>
    <property type="evidence" value="ECO:0007669"/>
    <property type="project" value="InterPro"/>
</dbReference>
<keyword evidence="3" id="KW-0687">Ribonucleoprotein</keyword>
<evidence type="ECO:0000256" key="2">
    <source>
        <dbReference type="ARBA" id="ARBA00022980"/>
    </source>
</evidence>
<keyword evidence="2" id="KW-0689">Ribosomal protein</keyword>
<dbReference type="AlphaFoldDB" id="A0A1W0E6W0"/>
<dbReference type="InterPro" id="IPR002671">
    <property type="entry name" value="Ribosomal_eL22"/>
</dbReference>
<proteinExistence type="inferred from homology"/>
<organism evidence="4 5">
    <name type="scientific">Ecytonucleospora hepatopenaei</name>
    <dbReference type="NCBI Taxonomy" id="646526"/>
    <lineage>
        <taxon>Eukaryota</taxon>
        <taxon>Fungi</taxon>
        <taxon>Fungi incertae sedis</taxon>
        <taxon>Microsporidia</taxon>
        <taxon>Enterocytozoonidae</taxon>
        <taxon>Ecytonucleospora</taxon>
    </lineage>
</organism>
<dbReference type="OrthoDB" id="10259820at2759"/>
<keyword evidence="5" id="KW-1185">Reference proteome</keyword>
<name>A0A1W0E6W0_9MICR</name>
<dbReference type="GO" id="GO:0003735">
    <property type="term" value="F:structural constituent of ribosome"/>
    <property type="evidence" value="ECO:0007669"/>
    <property type="project" value="InterPro"/>
</dbReference>
<dbReference type="GO" id="GO:0005840">
    <property type="term" value="C:ribosome"/>
    <property type="evidence" value="ECO:0007669"/>
    <property type="project" value="UniProtKB-KW"/>
</dbReference>
<sequence length="110" mass="12988">MSEVKTKTFKVCFEEQKKDGIVESSDVLSYLQSIMKVRNSKVLAEKELTFKDNESSIEILCKKNDVIKRNMKLYIKRYLRSKQLYPYIKVAGEENNKIVLKYRNPVTDEE</sequence>
<comment type="caution">
    <text evidence="4">The sequence shown here is derived from an EMBL/GenBank/DDBJ whole genome shotgun (WGS) entry which is preliminary data.</text>
</comment>
<dbReference type="EMBL" id="MNPJ01000014">
    <property type="protein sequence ID" value="OQS55007.1"/>
    <property type="molecule type" value="Genomic_DNA"/>
</dbReference>
<evidence type="ECO:0000256" key="1">
    <source>
        <dbReference type="ARBA" id="ARBA00007817"/>
    </source>
</evidence>
<dbReference type="Proteomes" id="UP000192758">
    <property type="component" value="Unassembled WGS sequence"/>
</dbReference>
<evidence type="ECO:0000313" key="5">
    <source>
        <dbReference type="Proteomes" id="UP000192758"/>
    </source>
</evidence>
<gene>
    <name evidence="4" type="ORF">EHP00_1748</name>
</gene>
<dbReference type="Gene3D" id="3.30.1360.210">
    <property type="match status" value="1"/>
</dbReference>
<dbReference type="Pfam" id="PF01776">
    <property type="entry name" value="Ribosomal_L22e"/>
    <property type="match status" value="1"/>
</dbReference>
<dbReference type="VEuPathDB" id="MicrosporidiaDB:EHP00_1748"/>
<evidence type="ECO:0000313" key="4">
    <source>
        <dbReference type="EMBL" id="OQS55007.1"/>
    </source>
</evidence>
<dbReference type="InterPro" id="IPR038526">
    <property type="entry name" value="Ribosomal_eL22_sf"/>
</dbReference>
<evidence type="ECO:0000256" key="3">
    <source>
        <dbReference type="ARBA" id="ARBA00023274"/>
    </source>
</evidence>
<comment type="similarity">
    <text evidence="1">Belongs to the eukaryotic ribosomal protein eL22 family.</text>
</comment>
<accession>A0A1W0E6W0</accession>
<reference evidence="4 5" key="1">
    <citation type="journal article" date="2017" name="Environ. Microbiol.">
        <title>Decay of the glycolytic pathway and adaptation to intranuclear parasitism within Enterocytozoonidae microsporidia.</title>
        <authorList>
            <person name="Wiredu Boakye D."/>
            <person name="Jaroenlak P."/>
            <person name="Prachumwat A."/>
            <person name="Williams T.A."/>
            <person name="Bateman K.S."/>
            <person name="Itsathitphaisarn O."/>
            <person name="Sritunyalucksana K."/>
            <person name="Paszkiewicz K.H."/>
            <person name="Moore K.A."/>
            <person name="Stentiford G.D."/>
            <person name="Williams B.A."/>
        </authorList>
    </citation>
    <scope>NUCLEOTIDE SEQUENCE [LARGE SCALE GENOMIC DNA]</scope>
    <source>
        <strain evidence="4 5">TH1</strain>
    </source>
</reference>
<dbReference type="GO" id="GO:1990904">
    <property type="term" value="C:ribonucleoprotein complex"/>
    <property type="evidence" value="ECO:0007669"/>
    <property type="project" value="UniProtKB-KW"/>
</dbReference>